<dbReference type="GO" id="GO:0005886">
    <property type="term" value="C:plasma membrane"/>
    <property type="evidence" value="ECO:0007669"/>
    <property type="project" value="TreeGrafter"/>
</dbReference>
<dbReference type="AlphaFoldDB" id="A0A9N9IZB8"/>
<feature type="non-terminal residue" evidence="3">
    <location>
        <position position="1"/>
    </location>
</feature>
<dbReference type="GO" id="GO:0000166">
    <property type="term" value="F:nucleotide binding"/>
    <property type="evidence" value="ECO:0007669"/>
    <property type="project" value="InterPro"/>
</dbReference>
<proteinExistence type="predicted"/>
<reference evidence="3" key="1">
    <citation type="submission" date="2021-06" db="EMBL/GenBank/DDBJ databases">
        <authorList>
            <person name="Kallberg Y."/>
            <person name="Tangrot J."/>
            <person name="Rosling A."/>
        </authorList>
    </citation>
    <scope>NUCLEOTIDE SEQUENCE</scope>
    <source>
        <strain evidence="3">IN212</strain>
    </source>
</reference>
<dbReference type="Gene3D" id="3.40.1110.10">
    <property type="entry name" value="Calcium-transporting ATPase, cytoplasmic domain N"/>
    <property type="match status" value="1"/>
</dbReference>
<dbReference type="SUPFAM" id="SSF81660">
    <property type="entry name" value="Metal cation-transporting ATPase, ATP-binding domain N"/>
    <property type="match status" value="1"/>
</dbReference>
<comment type="caution">
    <text evidence="3">The sequence shown here is derived from an EMBL/GenBank/DDBJ whole genome shotgun (WGS) entry which is preliminary data.</text>
</comment>
<dbReference type="Gene3D" id="3.40.50.1000">
    <property type="entry name" value="HAD superfamily/HAD-like"/>
    <property type="match status" value="1"/>
</dbReference>
<dbReference type="GO" id="GO:0045332">
    <property type="term" value="P:phospholipid translocation"/>
    <property type="evidence" value="ECO:0007669"/>
    <property type="project" value="TreeGrafter"/>
</dbReference>
<dbReference type="GO" id="GO:0140326">
    <property type="term" value="F:ATPase-coupled intramembrane lipid transporter activity"/>
    <property type="evidence" value="ECO:0007669"/>
    <property type="project" value="TreeGrafter"/>
</dbReference>
<dbReference type="SUPFAM" id="SSF56784">
    <property type="entry name" value="HAD-like"/>
    <property type="match status" value="1"/>
</dbReference>
<dbReference type="Pfam" id="PF13246">
    <property type="entry name" value="Cation_ATPase"/>
    <property type="match status" value="1"/>
</dbReference>
<keyword evidence="4" id="KW-1185">Reference proteome</keyword>
<keyword evidence="2" id="KW-0813">Transport</keyword>
<dbReference type="PANTHER" id="PTHR24092">
    <property type="entry name" value="PROBABLE PHOSPHOLIPID-TRANSPORTING ATPASE"/>
    <property type="match status" value="1"/>
</dbReference>
<dbReference type="InterPro" id="IPR036412">
    <property type="entry name" value="HAD-like_sf"/>
</dbReference>
<evidence type="ECO:0000313" key="3">
    <source>
        <dbReference type="EMBL" id="CAG8754876.1"/>
    </source>
</evidence>
<protein>
    <submittedName>
        <fullName evidence="3">1140_t:CDS:1</fullName>
    </submittedName>
</protein>
<evidence type="ECO:0000313" key="4">
    <source>
        <dbReference type="Proteomes" id="UP000789396"/>
    </source>
</evidence>
<dbReference type="Proteomes" id="UP000789396">
    <property type="component" value="Unassembled WGS sequence"/>
</dbReference>
<dbReference type="InterPro" id="IPR023214">
    <property type="entry name" value="HAD_sf"/>
</dbReference>
<dbReference type="EMBL" id="CAJVPZ010038077">
    <property type="protein sequence ID" value="CAG8754876.1"/>
    <property type="molecule type" value="Genomic_DNA"/>
</dbReference>
<gene>
    <name evidence="3" type="ORF">RFULGI_LOCUS13874</name>
</gene>
<feature type="non-terminal residue" evidence="3">
    <location>
        <position position="389"/>
    </location>
</feature>
<evidence type="ECO:0000256" key="2">
    <source>
        <dbReference type="ARBA" id="ARBA00022448"/>
    </source>
</evidence>
<accession>A0A9N9IZB8</accession>
<dbReference type="InterPro" id="IPR023299">
    <property type="entry name" value="ATPase_P-typ_cyto_dom_N"/>
</dbReference>
<evidence type="ECO:0000256" key="1">
    <source>
        <dbReference type="ARBA" id="ARBA00004308"/>
    </source>
</evidence>
<organism evidence="3 4">
    <name type="scientific">Racocetra fulgida</name>
    <dbReference type="NCBI Taxonomy" id="60492"/>
    <lineage>
        <taxon>Eukaryota</taxon>
        <taxon>Fungi</taxon>
        <taxon>Fungi incertae sedis</taxon>
        <taxon>Mucoromycota</taxon>
        <taxon>Glomeromycotina</taxon>
        <taxon>Glomeromycetes</taxon>
        <taxon>Diversisporales</taxon>
        <taxon>Gigasporaceae</taxon>
        <taxon>Racocetra</taxon>
    </lineage>
</organism>
<sequence length="389" mass="43772">ILILSTSEPNSLCYVETKNLDGETNLKIRSSVPEIDHLEAPEDCTSIRFFVDSQPPAANLYSYNATLVFPDGLPDRPRSRGGPTKIPVNFHSMLLRDSTDFDNKLSKEPFTDKELSLDAKDQTKSETIKDFFTLLAICHTVLVSTSNNGEPQYKAQSPDEAALVQAAKDVGYVFHSRDPDSIFITTPEGEKVRYELLNILEFTSARKRMSIIVRNPLNRRIILFCKGADNVIFDRLKLGQDYIVNVTGEHLEEFAREGYTEISQEEYNKWNIEFREATTALNDRDKKVAAISDKIERELILLGATAIEDRLQDGVPECIATLKRAGIKIWVLTGDKMETAISIGFSTCLLNREMNLIIIRGGAYGEPGSAYEQMRNAVEKFFPSDLDIL</sequence>
<dbReference type="OrthoDB" id="377733at2759"/>
<dbReference type="PANTHER" id="PTHR24092:SF180">
    <property type="entry name" value="PHOSPHOLIPID-TRANSPORTING ATPASE DNF1-RELATED"/>
    <property type="match status" value="1"/>
</dbReference>
<name>A0A9N9IZB8_9GLOM</name>
<comment type="subcellular location">
    <subcellularLocation>
        <location evidence="1">Endomembrane system</location>
    </subcellularLocation>
</comment>